<evidence type="ECO:0000313" key="1">
    <source>
        <dbReference type="EMBL" id="CAJ1000988.1"/>
    </source>
</evidence>
<accession>A0AA48RB54</accession>
<dbReference type="EMBL" id="OY569118">
    <property type="protein sequence ID" value="CAJ1000988.1"/>
    <property type="molecule type" value="Genomic_DNA"/>
</dbReference>
<proteinExistence type="predicted"/>
<keyword evidence="1" id="KW-0378">Hydrolase</keyword>
<keyword evidence="2" id="KW-1185">Reference proteome</keyword>
<sequence length="44" mass="4767">MKDLTTAAGVIELVCDADRPLGRNVITIGEMVELHLKAEKEKSA</sequence>
<dbReference type="Proteomes" id="UP001189619">
    <property type="component" value="Chromosome"/>
</dbReference>
<dbReference type="RefSeq" id="WP_255433421.1">
    <property type="nucleotide sequence ID" value="NZ_OY569118.1"/>
</dbReference>
<gene>
    <name evidence="1" type="ORF">BSPP4475_01435</name>
</gene>
<protein>
    <submittedName>
        <fullName evidence="1">Fumarylacetoacetate hydrolase</fullName>
    </submittedName>
</protein>
<reference evidence="1" key="1">
    <citation type="submission" date="2023-07" db="EMBL/GenBank/DDBJ databases">
        <authorList>
            <person name="Ivanov I."/>
            <person name="Teneva D."/>
            <person name="Stoikov I."/>
        </authorList>
    </citation>
    <scope>NUCLEOTIDE SEQUENCE</scope>
    <source>
        <strain evidence="1">4475</strain>
    </source>
</reference>
<name>A0AA48RB54_9BACL</name>
<dbReference type="KEGG" id="bayd:BSPP4475_01435"/>
<organism evidence="1 2">
    <name type="scientific">Brevibacillus aydinogluensis</name>
    <dbReference type="NCBI Taxonomy" id="927786"/>
    <lineage>
        <taxon>Bacteria</taxon>
        <taxon>Bacillati</taxon>
        <taxon>Bacillota</taxon>
        <taxon>Bacilli</taxon>
        <taxon>Bacillales</taxon>
        <taxon>Paenibacillaceae</taxon>
        <taxon>Brevibacillus</taxon>
    </lineage>
</organism>
<dbReference type="AlphaFoldDB" id="A0AA48RB54"/>
<dbReference type="GO" id="GO:0016787">
    <property type="term" value="F:hydrolase activity"/>
    <property type="evidence" value="ECO:0007669"/>
    <property type="project" value="UniProtKB-KW"/>
</dbReference>
<evidence type="ECO:0000313" key="2">
    <source>
        <dbReference type="Proteomes" id="UP001189619"/>
    </source>
</evidence>